<accession>A0A1B6Q3S0</accession>
<evidence type="ECO:0000313" key="2">
    <source>
        <dbReference type="EMBL" id="KXG32576.1"/>
    </source>
</evidence>
<gene>
    <name evidence="2" type="ORF">SORBI_3003G170800</name>
</gene>
<reference evidence="3" key="2">
    <citation type="journal article" date="2018" name="Plant J.">
        <title>The Sorghum bicolor reference genome: improved assembly, gene annotations, a transcriptome atlas, and signatures of genome organization.</title>
        <authorList>
            <person name="McCormick R.F."/>
            <person name="Truong S.K."/>
            <person name="Sreedasyam A."/>
            <person name="Jenkins J."/>
            <person name="Shu S."/>
            <person name="Sims D."/>
            <person name="Kennedy M."/>
            <person name="Amirebrahimi M."/>
            <person name="Weers B.D."/>
            <person name="McKinley B."/>
            <person name="Mattison A."/>
            <person name="Morishige D.T."/>
            <person name="Grimwood J."/>
            <person name="Schmutz J."/>
            <person name="Mullet J.E."/>
        </authorList>
    </citation>
    <scope>NUCLEOTIDE SEQUENCE [LARGE SCALE GENOMIC DNA]</scope>
    <source>
        <strain evidence="3">cv. BTx623</strain>
    </source>
</reference>
<dbReference type="Gramene" id="KXG32576">
    <property type="protein sequence ID" value="KXG32576"/>
    <property type="gene ID" value="SORBI_3003G170800"/>
</dbReference>
<dbReference type="Proteomes" id="UP000000768">
    <property type="component" value="Chromosome 3"/>
</dbReference>
<proteinExistence type="predicted"/>
<evidence type="ECO:0000256" key="1">
    <source>
        <dbReference type="SAM" id="MobiDB-lite"/>
    </source>
</evidence>
<feature type="region of interest" description="Disordered" evidence="1">
    <location>
        <begin position="113"/>
        <end position="132"/>
    </location>
</feature>
<feature type="region of interest" description="Disordered" evidence="1">
    <location>
        <begin position="61"/>
        <end position="99"/>
    </location>
</feature>
<feature type="compositionally biased region" description="Gly residues" evidence="1">
    <location>
        <begin position="80"/>
        <end position="98"/>
    </location>
</feature>
<protein>
    <submittedName>
        <fullName evidence="2">Uncharacterized protein</fullName>
    </submittedName>
</protein>
<dbReference type="InParanoid" id="A0A1B6Q3S0"/>
<sequence>MVGRFTDQIEGEEDKPGVAATGAVVVARGAGPSAGSRAARGELEARTRAGSVAAVRAAAHEAAQGASPLRGEPKARTRLGCGGGLGQAGEPGYGGGMGLRRRDGVAWPACSGAVNSGRRGTPEDGAAATGWGAGGRAGAGVGFGGAEERQGAAFDDT</sequence>
<evidence type="ECO:0000313" key="3">
    <source>
        <dbReference type="Proteomes" id="UP000000768"/>
    </source>
</evidence>
<dbReference type="AlphaFoldDB" id="A0A1B6Q3S0"/>
<reference evidence="2 3" key="1">
    <citation type="journal article" date="2009" name="Nature">
        <title>The Sorghum bicolor genome and the diversification of grasses.</title>
        <authorList>
            <person name="Paterson A.H."/>
            <person name="Bowers J.E."/>
            <person name="Bruggmann R."/>
            <person name="Dubchak I."/>
            <person name="Grimwood J."/>
            <person name="Gundlach H."/>
            <person name="Haberer G."/>
            <person name="Hellsten U."/>
            <person name="Mitros T."/>
            <person name="Poliakov A."/>
            <person name="Schmutz J."/>
            <person name="Spannagl M."/>
            <person name="Tang H."/>
            <person name="Wang X."/>
            <person name="Wicker T."/>
            <person name="Bharti A.K."/>
            <person name="Chapman J."/>
            <person name="Feltus F.A."/>
            <person name="Gowik U."/>
            <person name="Grigoriev I.V."/>
            <person name="Lyons E."/>
            <person name="Maher C.A."/>
            <person name="Martis M."/>
            <person name="Narechania A."/>
            <person name="Otillar R.P."/>
            <person name="Penning B.W."/>
            <person name="Salamov A.A."/>
            <person name="Wang Y."/>
            <person name="Zhang L."/>
            <person name="Carpita N.C."/>
            <person name="Freeling M."/>
            <person name="Gingle A.R."/>
            <person name="Hash C.T."/>
            <person name="Keller B."/>
            <person name="Klein P."/>
            <person name="Kresovich S."/>
            <person name="McCann M.C."/>
            <person name="Ming R."/>
            <person name="Peterson D.G."/>
            <person name="Mehboob-ur-Rahman"/>
            <person name="Ware D."/>
            <person name="Westhoff P."/>
            <person name="Mayer K.F."/>
            <person name="Messing J."/>
            <person name="Rokhsar D.S."/>
        </authorList>
    </citation>
    <scope>NUCLEOTIDE SEQUENCE [LARGE SCALE GENOMIC DNA]</scope>
    <source>
        <strain evidence="3">cv. BTx623</strain>
    </source>
</reference>
<keyword evidence="3" id="KW-1185">Reference proteome</keyword>
<name>A0A1B6Q3S0_SORBI</name>
<organism evidence="2 3">
    <name type="scientific">Sorghum bicolor</name>
    <name type="common">Sorghum</name>
    <name type="synonym">Sorghum vulgare</name>
    <dbReference type="NCBI Taxonomy" id="4558"/>
    <lineage>
        <taxon>Eukaryota</taxon>
        <taxon>Viridiplantae</taxon>
        <taxon>Streptophyta</taxon>
        <taxon>Embryophyta</taxon>
        <taxon>Tracheophyta</taxon>
        <taxon>Spermatophyta</taxon>
        <taxon>Magnoliopsida</taxon>
        <taxon>Liliopsida</taxon>
        <taxon>Poales</taxon>
        <taxon>Poaceae</taxon>
        <taxon>PACMAD clade</taxon>
        <taxon>Panicoideae</taxon>
        <taxon>Andropogonodae</taxon>
        <taxon>Andropogoneae</taxon>
        <taxon>Sorghinae</taxon>
        <taxon>Sorghum</taxon>
    </lineage>
</organism>
<dbReference type="EMBL" id="CM000762">
    <property type="protein sequence ID" value="KXG32576.1"/>
    <property type="molecule type" value="Genomic_DNA"/>
</dbReference>